<dbReference type="EMBL" id="LT630003">
    <property type="protein sequence ID" value="SET56470.1"/>
    <property type="molecule type" value="Genomic_DNA"/>
</dbReference>
<evidence type="ECO:0000256" key="2">
    <source>
        <dbReference type="ARBA" id="ARBA00022475"/>
    </source>
</evidence>
<dbReference type="InterPro" id="IPR032816">
    <property type="entry name" value="VTT_dom"/>
</dbReference>
<evidence type="ECO:0000256" key="1">
    <source>
        <dbReference type="ARBA" id="ARBA00004651"/>
    </source>
</evidence>
<sequence>MNKKSKWIKKFVLILGIGAAIASYYGIPSVKETMNLVFKMFASGDFGVVKDFIASWGAYAAVISFGLMIFQSIAAPLPAFLITFANANLFGWWQGAILSWTSAMAGAALCFYIARVLGRDVAEKFTSKAGLKQVDAFFEKYGKSTVLVCRLLPFVSFDLVSYGAGLTSMSFGSFFLATGIGQLPATIVYSYVGGMLTGGAKLLVTGLMILFALSAFIVMARKIYVEKQRQKGEK</sequence>
<evidence type="ECO:0000313" key="9">
    <source>
        <dbReference type="Proteomes" id="UP000198970"/>
    </source>
</evidence>
<comment type="subcellular location">
    <subcellularLocation>
        <location evidence="1 6">Cell membrane</location>
        <topology evidence="1 6">Multi-pass membrane protein</topology>
    </subcellularLocation>
</comment>
<evidence type="ECO:0000259" key="7">
    <source>
        <dbReference type="Pfam" id="PF09335"/>
    </source>
</evidence>
<reference evidence="8 9" key="1">
    <citation type="submission" date="2016-10" db="EMBL/GenBank/DDBJ databases">
        <authorList>
            <person name="Varghese N."/>
            <person name="Submissions S."/>
        </authorList>
    </citation>
    <scope>NUCLEOTIDE SEQUENCE [LARGE SCALE GENOMIC DNA]</scope>
    <source>
        <strain evidence="8 9">ATCC 19403</strain>
    </source>
</reference>
<dbReference type="PANTHER" id="PTHR12677:SF59">
    <property type="entry name" value="GOLGI APPARATUS MEMBRANE PROTEIN TVP38-RELATED"/>
    <property type="match status" value="1"/>
</dbReference>
<evidence type="ECO:0000256" key="5">
    <source>
        <dbReference type="ARBA" id="ARBA00023136"/>
    </source>
</evidence>
<evidence type="ECO:0000256" key="6">
    <source>
        <dbReference type="RuleBase" id="RU366058"/>
    </source>
</evidence>
<feature type="transmembrane region" description="Helical" evidence="6">
    <location>
        <begin position="7"/>
        <end position="27"/>
    </location>
</feature>
<keyword evidence="4 6" id="KW-1133">Transmembrane helix</keyword>
<organism evidence="8 9">
    <name type="scientific">Lacrimispora sphenoides JCM 1415</name>
    <dbReference type="NCBI Taxonomy" id="1297793"/>
    <lineage>
        <taxon>Bacteria</taxon>
        <taxon>Bacillati</taxon>
        <taxon>Bacillota</taxon>
        <taxon>Clostridia</taxon>
        <taxon>Lachnospirales</taxon>
        <taxon>Lachnospiraceae</taxon>
        <taxon>Lacrimispora</taxon>
    </lineage>
</organism>
<keyword evidence="3 6" id="KW-0812">Transmembrane</keyword>
<name>A0ABY1C2D3_9FIRM</name>
<comment type="similarity">
    <text evidence="6">Belongs to the TVP38/TMEM64 family.</text>
</comment>
<proteinExistence type="inferred from homology"/>
<dbReference type="PANTHER" id="PTHR12677">
    <property type="entry name" value="GOLGI APPARATUS MEMBRANE PROTEIN TVP38-RELATED"/>
    <property type="match status" value="1"/>
</dbReference>
<keyword evidence="9" id="KW-1185">Reference proteome</keyword>
<dbReference type="RefSeq" id="WP_054789679.1">
    <property type="nucleotide sequence ID" value="NZ_LT630003.1"/>
</dbReference>
<dbReference type="Pfam" id="PF09335">
    <property type="entry name" value="VTT_dom"/>
    <property type="match status" value="1"/>
</dbReference>
<accession>A0ABY1C2D3</accession>
<protein>
    <recommendedName>
        <fullName evidence="6">TVP38/TMEM64 family membrane protein</fullName>
    </recommendedName>
</protein>
<dbReference type="InterPro" id="IPR015414">
    <property type="entry name" value="TMEM64"/>
</dbReference>
<feature type="domain" description="VTT" evidence="7">
    <location>
        <begin position="78"/>
        <end position="193"/>
    </location>
</feature>
<feature type="transmembrane region" description="Helical" evidence="6">
    <location>
        <begin position="100"/>
        <end position="118"/>
    </location>
</feature>
<evidence type="ECO:0000313" key="8">
    <source>
        <dbReference type="EMBL" id="SET56470.1"/>
    </source>
</evidence>
<keyword evidence="5 6" id="KW-0472">Membrane</keyword>
<dbReference type="Proteomes" id="UP000198970">
    <property type="component" value="Chromosome I"/>
</dbReference>
<evidence type="ECO:0000256" key="3">
    <source>
        <dbReference type="ARBA" id="ARBA00022692"/>
    </source>
</evidence>
<gene>
    <name evidence="8" type="ORF">SAMN02745906_0393</name>
</gene>
<evidence type="ECO:0000256" key="4">
    <source>
        <dbReference type="ARBA" id="ARBA00022989"/>
    </source>
</evidence>
<keyword evidence="2 6" id="KW-1003">Cell membrane</keyword>
<feature type="transmembrane region" description="Helical" evidence="6">
    <location>
        <begin position="47"/>
        <end position="70"/>
    </location>
</feature>
<feature type="transmembrane region" description="Helical" evidence="6">
    <location>
        <begin position="159"/>
        <end position="180"/>
    </location>
</feature>
<feature type="transmembrane region" description="Helical" evidence="6">
    <location>
        <begin position="200"/>
        <end position="220"/>
    </location>
</feature>